<gene>
    <name evidence="1" type="ORF">TR116259</name>
</gene>
<evidence type="ECO:0000313" key="1">
    <source>
        <dbReference type="EMBL" id="JAP60942.1"/>
    </source>
</evidence>
<organism evidence="1">
    <name type="scientific">Schistocephalus solidus</name>
    <name type="common">Tapeworm</name>
    <dbReference type="NCBI Taxonomy" id="70667"/>
    <lineage>
        <taxon>Eukaryota</taxon>
        <taxon>Metazoa</taxon>
        <taxon>Spiralia</taxon>
        <taxon>Lophotrochozoa</taxon>
        <taxon>Platyhelminthes</taxon>
        <taxon>Cestoda</taxon>
        <taxon>Eucestoda</taxon>
        <taxon>Diphyllobothriidea</taxon>
        <taxon>Diphyllobothriidae</taxon>
        <taxon>Schistocephalus</taxon>
    </lineage>
</organism>
<dbReference type="EMBL" id="GEEE01002283">
    <property type="protein sequence ID" value="JAP60942.1"/>
    <property type="molecule type" value="Transcribed_RNA"/>
</dbReference>
<proteinExistence type="predicted"/>
<sequence length="539" mass="62137">AACAWVWRRFRGKYGTSRVKCLSLLRSKPGSHLLRKCVSNQPPFRMDSVEANRSVEVEPAVETEEVVVDQSGDQCGYFQEFEPYDRLIYECSQVINDLCTSVWYYNLPNYANRPQKTVVRFRAKERTQEVPFVTLAAFKHHVQNITRLGKVIFVLRKCLQWIENQEDEIHDLSSIFLWKTGLLEFADEIRSQTSSVRVCRRVIEKLGSITRRLPTANQEPAFEVRALVTIKDTAVGWNLEANKRYTVTNSRDRLIWRVKELDAYVPAIYLEAPASTLEDKLCRTVEKQLATFRDLVLTVIRQEMLAKLEEFSRCSRRQGLRQTLMDYFKRSVPQVTVQRPALSASCATTSTTTHLSHSQSFRVPRTQLYYPRHGASLRLRSKSSAPSALLPPDLKESLENWLREYPGKLDCTAVENFNKWMQETPGLKSTSMEEVKTGLLFIRILEMAQEDHLENDLEESGFAESCETPTFKIHNFVNSSFKWNAKIETISEVQKNFQWEGNVPKENELTVVQTARSATPSRSIPGCKQYVWNIIGPKK</sequence>
<name>A0A0V0J677_SCHSO</name>
<protein>
    <submittedName>
        <fullName evidence="1">Uncharacterized protein</fullName>
    </submittedName>
</protein>
<feature type="non-terminal residue" evidence="1">
    <location>
        <position position="1"/>
    </location>
</feature>
<accession>A0A0V0J677</accession>
<reference evidence="1" key="1">
    <citation type="submission" date="2016-01" db="EMBL/GenBank/DDBJ databases">
        <title>Reference transcriptome for the parasite Schistocephalus solidus: insights into the molecular evolution of parasitism.</title>
        <authorList>
            <person name="Hebert F.O."/>
            <person name="Grambauer S."/>
            <person name="Barber I."/>
            <person name="Landry C.R."/>
            <person name="Aubin-Horth N."/>
        </authorList>
    </citation>
    <scope>NUCLEOTIDE SEQUENCE</scope>
</reference>
<dbReference type="AlphaFoldDB" id="A0A0V0J677"/>